<keyword evidence="10" id="KW-1185">Reference proteome</keyword>
<dbReference type="InterPro" id="IPR007309">
    <property type="entry name" value="TFIIIC_Bblock-bd"/>
</dbReference>
<proteinExistence type="predicted"/>
<feature type="compositionally biased region" description="Low complexity" evidence="6">
    <location>
        <begin position="1272"/>
        <end position="1281"/>
    </location>
</feature>
<gene>
    <name evidence="9" type="ORF">LTR25_007878</name>
</gene>
<feature type="domain" description="B-block binding subunit of TFIIIC" evidence="7">
    <location>
        <begin position="170"/>
        <end position="238"/>
    </location>
</feature>
<feature type="region of interest" description="Disordered" evidence="6">
    <location>
        <begin position="1252"/>
        <end position="1292"/>
    </location>
</feature>
<feature type="compositionally biased region" description="Basic and acidic residues" evidence="6">
    <location>
        <begin position="774"/>
        <end position="800"/>
    </location>
</feature>
<evidence type="ECO:0000313" key="9">
    <source>
        <dbReference type="EMBL" id="KAK5532345.1"/>
    </source>
</evidence>
<comment type="caution">
    <text evidence="9">The sequence shown here is derived from an EMBL/GenBank/DDBJ whole genome shotgun (WGS) entry which is preliminary data.</text>
</comment>
<sequence>MAKSLDDLIEFLLEEIAVSGIQGLTINDIAKSVSTFYHDVDNQNQIGAVGEQSSTSTINVDRHLLGKIWTWLGRHPDVSIGENKKYNKTSLDQIELDFPGFLNATVGEGRRPPENTGDSNEVRDDSPTIKAHSEDKKQYQSAQGPRFSVNQERIYHAICGHPPDITKVAPMEFVLLSQIAATRSNGILQGELTRLTGQDKRSVPKRTDSLQRKGYIIKEVIYRKGNRTSRLVLKKFASPRADDAENVHNQHEQPQRGSSVRDAVRRIFDILSEQNLISQMKLAEELNLKSVAESAVLVKIIRRLDRLKCLKRVRTAMGPSATSGDLQHFVQILHRPKSEDLEKFDTDELSLDQIVQQLSSQLEPDDQEDPGARPENSENQTPTQHLARWNPDRTMTNTIVDAARLSGQDGLTHMSSRHLITGIFVRRVMESMLARLSFQSLIVQPAHLRHLAVIRTVVTVDGIAQYTHYSWEAFCDLANKHAIDISQIPGAKQALDARRDYEYDADDVERPTTTKHKDEFGFPIQTVLPLQIKNGEADFPTLIAAVGPGDIPPRNGEPVLVKGEDQSLVIKLRNDIQDEVHGTPQPLPPKRKSPRPPKRRNPKPLKTESPKDAIVKGRPRKYMRGTENFWRRLFLEARANAGIPAFKKELKRGVMSDPSGLALYARRPAGFDETLLKAINAGLPVPHHPEDVDGNWVASTTSVLERSSDGVYITPRGLRNGTAQTTSQVLIFKSRRLHEVDFSDKARVYPFQFISSSASHSFAYRGYYGLRPNEPKFTGEADGKSQLKEKSGRSKREPDQRGGPPVGVFYELQASTGASASQWVRPPKTLKSYDTLVDITDEEPDLLARRDREHGSIGTASIDSTPATVEAPNVHLSRRETLQQSPDDHSGAHPPDSSGISGSRSAVSVVPLQATRKQSSIQRTAEIAGSTHDQDARVPPDIRASSHTGSAGDLSYYNGVEKENSMEANSVIVPGLAGENTNGDRLIVPAHVPEAEPSSEERASTVPASVHQGKEKNMEKPAQGTTDDHITPLDDVDKHQDVADGCQAFTGNPPTLYANQRDRKISSTNVDDEYLPENTTIATPKTKKRVSQKRRRGGSLSESGDSAVNPKPQKRKKPYTLDANALCRKIIVQLISETSGVVPNDPSTLRRISAARWQEAGNEDRPLLKTMKAAIKSLCETGKLRQVMFTYRSKTGMMLKRAVLFLPSISPQAQLVQEMKQKIIDAEPADYVPPEWTAEGNRMPLIGKRAHNMMSDDEDSPRKRRRASSIGTETATPAPRTRTPRRRRASPTISLASVDSEATRVTRSVSVASSIPPPVETPATGFLTLKVPRLGSLASVQIYNWRTETPVTALRFDTTLAPVARKPPMPARNGRKPKARTNGPKIVWANDNTSDFPRSLQDILRLPDLKVRFEDVQSDDANWHRFACEVELVHAWEVQESAFSRRSMYAFINHTVPPALYVEALSPTTTTFSTLIQFDNDHGQVEVSYPPMESWPVFAHALRAPSEQMGRIAWSTPESPKPPALPPPNEASPVRRPKRASKRKASDDDSGFEPRPKRGRGGARSSTAGGSKRRTLTARIARSERMARGYQYLRTMPEQEIYRIFVSVLVVRTLAGGLESYIDWPLVMTVFPDQTEDFIQRRWKTLWKRYSRDVIIMTENLQGKYIEALEANEVPMVNFQNLTATDWPGIVDWALKDLDGFNADHVGDLPATRDDFVACNNLTFSEPKRYHNLLGYGLNLTNPVKEDVVSSVVFGHSYSPSPSPAHDISSTETAGTAMHYVSRFEQEIADPHLHRAKSWIFATILTPEDRFDPSLAQTKLTTLAATSKECDALFLRALKVLQDEKLIQRTLKDRSNDRLANVRTWEPSRRLYERFEERRMITPAMLRRAASYKFDVLDAAFAAGREGETDTDTDTQTTKHVLFEKDQIVDDAQMVAVLNLMSQGMLRARPGADVPRTRYGLEHEKIGYQTRIMDKKTLSFGVRIVPTAAYVGGDPAIRGRKVPIPRGWGRADHDDGEDDGSGLALIPAWIDIHGNVQLGLWEMFVAGVVGLVSQMPGISTLEISRALGYALDKGEVDLLMQWCVQAGFVKVHDKSRGYETTEWWWLCIANGIDGGWEWSI</sequence>
<dbReference type="Proteomes" id="UP001345827">
    <property type="component" value="Unassembled WGS sequence"/>
</dbReference>
<dbReference type="PANTHER" id="PTHR15180:SF1">
    <property type="entry name" value="GENERAL TRANSCRIPTION FACTOR 3C POLYPEPTIDE 1"/>
    <property type="match status" value="1"/>
</dbReference>
<keyword evidence="2" id="KW-0597">Phosphoprotein</keyword>
<dbReference type="GO" id="GO:0005634">
    <property type="term" value="C:nucleus"/>
    <property type="evidence" value="ECO:0007669"/>
    <property type="project" value="UniProtKB-SubCell"/>
</dbReference>
<feature type="compositionally biased region" description="Pro residues" evidence="6">
    <location>
        <begin position="1519"/>
        <end position="1530"/>
    </location>
</feature>
<evidence type="ECO:0000256" key="1">
    <source>
        <dbReference type="ARBA" id="ARBA00004123"/>
    </source>
</evidence>
<evidence type="ECO:0000256" key="4">
    <source>
        <dbReference type="ARBA" id="ARBA00023163"/>
    </source>
</evidence>
<feature type="region of interest" description="Disordered" evidence="6">
    <location>
        <begin position="994"/>
        <end position="1027"/>
    </location>
</feature>
<feature type="compositionally biased region" description="Basic and acidic residues" evidence="6">
    <location>
        <begin position="120"/>
        <end position="138"/>
    </location>
</feature>
<feature type="compositionally biased region" description="Basic residues" evidence="6">
    <location>
        <begin position="589"/>
        <end position="603"/>
    </location>
</feature>
<feature type="region of interest" description="Disordered" evidence="6">
    <location>
        <begin position="774"/>
        <end position="808"/>
    </location>
</feature>
<feature type="compositionally biased region" description="Basic and acidic residues" evidence="6">
    <location>
        <begin position="846"/>
        <end position="855"/>
    </location>
</feature>
<dbReference type="Pfam" id="PF20222">
    <property type="entry name" value="DUF6581"/>
    <property type="match status" value="1"/>
</dbReference>
<feature type="domain" description="Transcription factor tau subunit sfc3/Tfc3 C-terminal" evidence="8">
    <location>
        <begin position="1592"/>
        <end position="2064"/>
    </location>
</feature>
<feature type="region of interest" description="Disordered" evidence="6">
    <location>
        <begin position="845"/>
        <end position="956"/>
    </location>
</feature>
<reference evidence="9 10" key="1">
    <citation type="submission" date="2023-06" db="EMBL/GenBank/DDBJ databases">
        <title>Black Yeasts Isolated from many extreme environments.</title>
        <authorList>
            <person name="Coleine C."/>
            <person name="Stajich J.E."/>
            <person name="Selbmann L."/>
        </authorList>
    </citation>
    <scope>NUCLEOTIDE SEQUENCE [LARGE SCALE GENOMIC DNA]</scope>
    <source>
        <strain evidence="9 10">CCFEE 5887</strain>
    </source>
</reference>
<feature type="region of interest" description="Disordered" evidence="6">
    <location>
        <begin position="575"/>
        <end position="616"/>
    </location>
</feature>
<evidence type="ECO:0000256" key="6">
    <source>
        <dbReference type="SAM" id="MobiDB-lite"/>
    </source>
</evidence>
<evidence type="ECO:0000256" key="3">
    <source>
        <dbReference type="ARBA" id="ARBA00023125"/>
    </source>
</evidence>
<protein>
    <recommendedName>
        <fullName evidence="11">B-block binding subunit of TFIIIC domain-containing protein</fullName>
    </recommendedName>
</protein>
<dbReference type="Pfam" id="PF04182">
    <property type="entry name" value="B-block_TFIIIC"/>
    <property type="match status" value="1"/>
</dbReference>
<dbReference type="GO" id="GO:0042791">
    <property type="term" value="P:5S class rRNA transcription by RNA polymerase III"/>
    <property type="evidence" value="ECO:0007669"/>
    <property type="project" value="TreeGrafter"/>
</dbReference>
<dbReference type="PANTHER" id="PTHR15180">
    <property type="entry name" value="GENERAL TRANSCRIPTION FACTOR 3C POLYPEPTIDE 1"/>
    <property type="match status" value="1"/>
</dbReference>
<feature type="region of interest" description="Disordered" evidence="6">
    <location>
        <begin position="1513"/>
        <end position="1580"/>
    </location>
</feature>
<dbReference type="GO" id="GO:0006384">
    <property type="term" value="P:transcription initiation at RNA polymerase III promoter"/>
    <property type="evidence" value="ECO:0007669"/>
    <property type="project" value="InterPro"/>
</dbReference>
<feature type="compositionally biased region" description="Polar residues" evidence="6">
    <location>
        <begin position="858"/>
        <end position="867"/>
    </location>
</feature>
<keyword evidence="3" id="KW-0238">DNA-binding</keyword>
<evidence type="ECO:0000256" key="5">
    <source>
        <dbReference type="ARBA" id="ARBA00023242"/>
    </source>
</evidence>
<accession>A0AAV9Q2J7</accession>
<feature type="compositionally biased region" description="Basic and acidic residues" evidence="6">
    <location>
        <begin position="1544"/>
        <end position="1556"/>
    </location>
</feature>
<feature type="region of interest" description="Disordered" evidence="6">
    <location>
        <begin position="104"/>
        <end position="145"/>
    </location>
</feature>
<feature type="compositionally biased region" description="Low complexity" evidence="6">
    <location>
        <begin position="897"/>
        <end position="910"/>
    </location>
</feature>
<evidence type="ECO:0000313" key="10">
    <source>
        <dbReference type="Proteomes" id="UP001345827"/>
    </source>
</evidence>
<evidence type="ECO:0008006" key="11">
    <source>
        <dbReference type="Google" id="ProtNLM"/>
    </source>
</evidence>
<dbReference type="EMBL" id="JAXLQG010000015">
    <property type="protein sequence ID" value="KAK5532345.1"/>
    <property type="molecule type" value="Genomic_DNA"/>
</dbReference>
<keyword evidence="4" id="KW-0804">Transcription</keyword>
<evidence type="ECO:0000256" key="2">
    <source>
        <dbReference type="ARBA" id="ARBA00022553"/>
    </source>
</evidence>
<keyword evidence="5" id="KW-0539">Nucleus</keyword>
<comment type="subcellular location">
    <subcellularLocation>
        <location evidence="1">Nucleus</location>
    </subcellularLocation>
</comment>
<dbReference type="GO" id="GO:0000127">
    <property type="term" value="C:transcription factor TFIIIC complex"/>
    <property type="evidence" value="ECO:0007669"/>
    <property type="project" value="InterPro"/>
</dbReference>
<feature type="compositionally biased region" description="Basic and acidic residues" evidence="6">
    <location>
        <begin position="877"/>
        <end position="891"/>
    </location>
</feature>
<feature type="compositionally biased region" description="Basic and acidic residues" evidence="6">
    <location>
        <begin position="605"/>
        <end position="615"/>
    </location>
</feature>
<feature type="region of interest" description="Disordered" evidence="6">
    <location>
        <begin position="360"/>
        <end position="392"/>
    </location>
</feature>
<feature type="region of interest" description="Disordered" evidence="6">
    <location>
        <begin position="1067"/>
        <end position="1119"/>
    </location>
</feature>
<evidence type="ECO:0000259" key="8">
    <source>
        <dbReference type="Pfam" id="PF20222"/>
    </source>
</evidence>
<feature type="region of interest" description="Disordered" evidence="6">
    <location>
        <begin position="1364"/>
        <end position="1390"/>
    </location>
</feature>
<organism evidence="9 10">
    <name type="scientific">Vermiconidia calcicola</name>
    <dbReference type="NCBI Taxonomy" id="1690605"/>
    <lineage>
        <taxon>Eukaryota</taxon>
        <taxon>Fungi</taxon>
        <taxon>Dikarya</taxon>
        <taxon>Ascomycota</taxon>
        <taxon>Pezizomycotina</taxon>
        <taxon>Dothideomycetes</taxon>
        <taxon>Dothideomycetidae</taxon>
        <taxon>Mycosphaerellales</taxon>
        <taxon>Extremaceae</taxon>
        <taxon>Vermiconidia</taxon>
    </lineage>
</organism>
<dbReference type="InterPro" id="IPR046488">
    <property type="entry name" value="Sfc3/Tfc3_C"/>
</dbReference>
<evidence type="ECO:0000259" key="7">
    <source>
        <dbReference type="Pfam" id="PF04182"/>
    </source>
</evidence>
<dbReference type="InterPro" id="IPR044210">
    <property type="entry name" value="Tfc3-like"/>
</dbReference>
<name>A0AAV9Q2J7_9PEZI</name>
<feature type="compositionally biased region" description="Basic residues" evidence="6">
    <location>
        <begin position="1085"/>
        <end position="1097"/>
    </location>
</feature>
<dbReference type="GO" id="GO:0003677">
    <property type="term" value="F:DNA binding"/>
    <property type="evidence" value="ECO:0007669"/>
    <property type="project" value="UniProtKB-KW"/>
</dbReference>